<dbReference type="Gene3D" id="3.40.50.300">
    <property type="entry name" value="P-loop containing nucleotide triphosphate hydrolases"/>
    <property type="match status" value="1"/>
</dbReference>
<keyword evidence="2" id="KW-0378">Hydrolase</keyword>
<organism evidence="2 3">
    <name type="scientific">Ancylostoma duodenale</name>
    <dbReference type="NCBI Taxonomy" id="51022"/>
    <lineage>
        <taxon>Eukaryota</taxon>
        <taxon>Metazoa</taxon>
        <taxon>Ecdysozoa</taxon>
        <taxon>Nematoda</taxon>
        <taxon>Chromadorea</taxon>
        <taxon>Rhabditida</taxon>
        <taxon>Rhabditina</taxon>
        <taxon>Rhabditomorpha</taxon>
        <taxon>Strongyloidea</taxon>
        <taxon>Ancylostomatidae</taxon>
        <taxon>Ancylostomatinae</taxon>
        <taxon>Ancylostoma</taxon>
    </lineage>
</organism>
<dbReference type="InterPro" id="IPR027417">
    <property type="entry name" value="P-loop_NTPase"/>
</dbReference>
<dbReference type="Proteomes" id="UP000054047">
    <property type="component" value="Unassembled WGS sequence"/>
</dbReference>
<dbReference type="SUPFAM" id="SSF52540">
    <property type="entry name" value="P-loop containing nucleoside triphosphate hydrolases"/>
    <property type="match status" value="1"/>
</dbReference>
<keyword evidence="2" id="KW-0347">Helicase</keyword>
<reference evidence="2 3" key="1">
    <citation type="submission" date="2013-12" db="EMBL/GenBank/DDBJ databases">
        <title>Draft genome of the parsitic nematode Ancylostoma duodenale.</title>
        <authorList>
            <person name="Mitreva M."/>
        </authorList>
    </citation>
    <scope>NUCLEOTIDE SEQUENCE [LARGE SCALE GENOMIC DNA]</scope>
    <source>
        <strain evidence="2 3">Zhejiang</strain>
    </source>
</reference>
<dbReference type="Pfam" id="PF00271">
    <property type="entry name" value="Helicase_C"/>
    <property type="match status" value="1"/>
</dbReference>
<dbReference type="PROSITE" id="PS51194">
    <property type="entry name" value="HELICASE_CTER"/>
    <property type="match status" value="1"/>
</dbReference>
<evidence type="ECO:0000313" key="2">
    <source>
        <dbReference type="EMBL" id="KIH53851.1"/>
    </source>
</evidence>
<keyword evidence="2" id="KW-0547">Nucleotide-binding</keyword>
<name>A0A0C2GAD4_9BILA</name>
<protein>
    <submittedName>
        <fullName evidence="2">Helicase protein</fullName>
    </submittedName>
</protein>
<gene>
    <name evidence="2" type="ORF">ANCDUO_16007</name>
</gene>
<dbReference type="PANTHER" id="PTHR47958">
    <property type="entry name" value="ATP-DEPENDENT RNA HELICASE DBP3"/>
    <property type="match status" value="1"/>
</dbReference>
<dbReference type="SMART" id="SM00490">
    <property type="entry name" value="HELICc"/>
    <property type="match status" value="1"/>
</dbReference>
<sequence length="218" mass="24043">MPLFSYLFSALPPSRQVAVFSATYPRNLDQLLSKFMRDASLVRLNSVLEHSDCLYSSRCEPTCSYLENAGFLAASISAQISQTERDAVIEKLKQNKLKVLVSTDLTARGIDATNVNLVVNLETAINAETYFHRIGRAARYGGYGAAITIVADSREVGRFKAMVAKGGVNVRIMDLNGIPPDLTTNQSYFESCPTFQVAEVRCAACGYIVRVFIHRLCL</sequence>
<dbReference type="CDD" id="cd18787">
    <property type="entry name" value="SF2_C_DEAD"/>
    <property type="match status" value="1"/>
</dbReference>
<accession>A0A0C2GAD4</accession>
<dbReference type="AlphaFoldDB" id="A0A0C2GAD4"/>
<proteinExistence type="predicted"/>
<dbReference type="EMBL" id="KN740244">
    <property type="protein sequence ID" value="KIH53851.1"/>
    <property type="molecule type" value="Genomic_DNA"/>
</dbReference>
<dbReference type="OrthoDB" id="7848262at2759"/>
<evidence type="ECO:0000313" key="3">
    <source>
        <dbReference type="Proteomes" id="UP000054047"/>
    </source>
</evidence>
<dbReference type="InterPro" id="IPR001650">
    <property type="entry name" value="Helicase_C-like"/>
</dbReference>
<evidence type="ECO:0000259" key="1">
    <source>
        <dbReference type="PROSITE" id="PS51194"/>
    </source>
</evidence>
<keyword evidence="2" id="KW-0067">ATP-binding</keyword>
<dbReference type="GO" id="GO:0004386">
    <property type="term" value="F:helicase activity"/>
    <property type="evidence" value="ECO:0007669"/>
    <property type="project" value="UniProtKB-KW"/>
</dbReference>
<keyword evidence="3" id="KW-1185">Reference proteome</keyword>
<feature type="domain" description="Helicase C-terminal" evidence="1">
    <location>
        <begin position="27"/>
        <end position="186"/>
    </location>
</feature>